<evidence type="ECO:0000313" key="2">
    <source>
        <dbReference type="EMBL" id="ALB21645.1"/>
    </source>
</evidence>
<dbReference type="OrthoDB" id="5725929at2"/>
<dbReference type="Proteomes" id="UP000029558">
    <property type="component" value="Chromosome"/>
</dbReference>
<evidence type="ECO:0000313" key="3">
    <source>
        <dbReference type="Proteomes" id="UP000029558"/>
    </source>
</evidence>
<organism evidence="2 3">
    <name type="scientific">Piscirickettsia salmonis</name>
    <dbReference type="NCBI Taxonomy" id="1238"/>
    <lineage>
        <taxon>Bacteria</taxon>
        <taxon>Pseudomonadati</taxon>
        <taxon>Pseudomonadota</taxon>
        <taxon>Gammaproteobacteria</taxon>
        <taxon>Thiotrichales</taxon>
        <taxon>Piscirickettsiaceae</taxon>
        <taxon>Piscirickettsia</taxon>
    </lineage>
</organism>
<evidence type="ECO:0000256" key="1">
    <source>
        <dbReference type="SAM" id="MobiDB-lite"/>
    </source>
</evidence>
<dbReference type="Pfam" id="PF06992">
    <property type="entry name" value="Phage_lambda_P"/>
    <property type="match status" value="1"/>
</dbReference>
<name>A0A1L6TGU1_PISSA</name>
<dbReference type="InterPro" id="IPR009731">
    <property type="entry name" value="P-like"/>
</dbReference>
<reference evidence="2 3" key="1">
    <citation type="journal article" date="2014" name="Genome Announc.">
        <title>Comparative Genome Analysis of Two Isolates of the Fish Pathogen Piscirickettsia salmonis from Different Hosts Reveals Major Differences in Virulence-Associated Secretion Systems.</title>
        <authorList>
            <person name="Bohle H."/>
            <person name="Henriquez P."/>
            <person name="Grothusen H."/>
            <person name="Navas E."/>
            <person name="Sandoval A."/>
            <person name="Bustamante F."/>
            <person name="Bustos P."/>
            <person name="Mancilla M."/>
        </authorList>
    </citation>
    <scope>NUCLEOTIDE SEQUENCE [LARGE SCALE GENOMIC DNA]</scope>
    <source>
        <strain evidence="3">B1-32597</strain>
    </source>
</reference>
<sequence length="257" mass="29950">MSETQSMESVIALAKQAQDKLKREKQLHQVRLQQSHQQAKVKSHSQSNDQKQEQKNNSNSTTPTTKSLYLFAQFDLIFGALWERQHYQDQNKLTAYIEKWNTILDNIPQRYIEIACEKMSMMPQKELRWIPRFGDFLGLCNQVRPQELGFLSTRLAYAEAYILVKQPQKHPNRHWSHPVIFVTATTLFNKEKPNHSINKSEYAIFKGLYIENIKRFLNGESFPNPTLVQHSLTHKPKRSASLANSHLSKLKAQFTKA</sequence>
<proteinExistence type="predicted"/>
<dbReference type="EMBL" id="CP012508">
    <property type="protein sequence ID" value="ALB21645.1"/>
    <property type="molecule type" value="Genomic_DNA"/>
</dbReference>
<protein>
    <submittedName>
        <fullName evidence="2">Uncharacterized protein</fullName>
    </submittedName>
</protein>
<feature type="compositionally biased region" description="Polar residues" evidence="1">
    <location>
        <begin position="31"/>
        <end position="49"/>
    </location>
</feature>
<dbReference type="AlphaFoldDB" id="A0A1L6TGU1"/>
<dbReference type="RefSeq" id="WP_017378388.1">
    <property type="nucleotide sequence ID" value="NZ_CP012508.1"/>
</dbReference>
<accession>A0A1L6TGU1</accession>
<feature type="region of interest" description="Disordered" evidence="1">
    <location>
        <begin position="22"/>
        <end position="62"/>
    </location>
</feature>
<gene>
    <name evidence="2" type="ORF">KU39_461</name>
</gene>
<dbReference type="GO" id="GO:0006270">
    <property type="term" value="P:DNA replication initiation"/>
    <property type="evidence" value="ECO:0007669"/>
    <property type="project" value="InterPro"/>
</dbReference>